<dbReference type="GO" id="GO:0030288">
    <property type="term" value="C:outer membrane-bounded periplasmic space"/>
    <property type="evidence" value="ECO:0007669"/>
    <property type="project" value="TreeGrafter"/>
</dbReference>
<dbReference type="NCBIfam" id="TIGR01167">
    <property type="entry name" value="LPXTG_anchor"/>
    <property type="match status" value="1"/>
</dbReference>
<keyword evidence="7" id="KW-0472">Membrane</keyword>
<keyword evidence="5" id="KW-0547">Nucleotide-binding</keyword>
<dbReference type="RefSeq" id="WP_146792830.1">
    <property type="nucleotide sequence ID" value="NZ_BJUU01000003.1"/>
</dbReference>
<dbReference type="Gene3D" id="3.90.780.10">
    <property type="entry name" value="5'-Nucleotidase, C-terminal domain"/>
    <property type="match status" value="1"/>
</dbReference>
<feature type="region of interest" description="Disordered" evidence="6">
    <location>
        <begin position="592"/>
        <end position="642"/>
    </location>
</feature>
<feature type="compositionally biased region" description="Low complexity" evidence="6">
    <location>
        <begin position="613"/>
        <end position="630"/>
    </location>
</feature>
<dbReference type="Pfam" id="PF02872">
    <property type="entry name" value="5_nucleotid_C"/>
    <property type="match status" value="1"/>
</dbReference>
<comment type="caution">
    <text evidence="9">The sequence shown here is derived from an EMBL/GenBank/DDBJ whole genome shotgun (WGS) entry which is preliminary data.</text>
</comment>
<keyword evidence="10" id="KW-1185">Reference proteome</keyword>
<protein>
    <submittedName>
        <fullName evidence="9">Multifunctional 2',3'-cyclic-nucleotide 2'-phosphodiesterase/5'-nucleotidase/3'-nucleotidase</fullName>
    </submittedName>
</protein>
<evidence type="ECO:0000256" key="5">
    <source>
        <dbReference type="RuleBase" id="RU362119"/>
    </source>
</evidence>
<dbReference type="PROSITE" id="PS50847">
    <property type="entry name" value="GRAM_POS_ANCHORING"/>
    <property type="match status" value="1"/>
</dbReference>
<dbReference type="PANTHER" id="PTHR11575">
    <property type="entry name" value="5'-NUCLEOTIDASE-RELATED"/>
    <property type="match status" value="1"/>
</dbReference>
<evidence type="ECO:0000256" key="4">
    <source>
        <dbReference type="ARBA" id="ARBA00023088"/>
    </source>
</evidence>
<evidence type="ECO:0000256" key="6">
    <source>
        <dbReference type="SAM" id="MobiDB-lite"/>
    </source>
</evidence>
<reference evidence="9 10" key="1">
    <citation type="submission" date="2019-07" db="EMBL/GenBank/DDBJ databases">
        <title>Whole genome shotgun sequence of Agrococcus baldri NBRC 103055.</title>
        <authorList>
            <person name="Hosoyama A."/>
            <person name="Uohara A."/>
            <person name="Ohji S."/>
            <person name="Ichikawa N."/>
        </authorList>
    </citation>
    <scope>NUCLEOTIDE SEQUENCE [LARGE SCALE GENOMIC DNA]</scope>
    <source>
        <strain evidence="9 10">NBRC 103055</strain>
    </source>
</reference>
<gene>
    <name evidence="9" type="ORF">ABA31_07970</name>
</gene>
<dbReference type="EMBL" id="BJUU01000003">
    <property type="protein sequence ID" value="GEK79446.1"/>
    <property type="molecule type" value="Genomic_DNA"/>
</dbReference>
<organism evidence="9 10">
    <name type="scientific">Agrococcus baldri</name>
    <dbReference type="NCBI Taxonomy" id="153730"/>
    <lineage>
        <taxon>Bacteria</taxon>
        <taxon>Bacillati</taxon>
        <taxon>Actinomycetota</taxon>
        <taxon>Actinomycetes</taxon>
        <taxon>Micrococcales</taxon>
        <taxon>Microbacteriaceae</taxon>
        <taxon>Agrococcus</taxon>
    </lineage>
</organism>
<keyword evidence="1" id="KW-0134">Cell wall</keyword>
<evidence type="ECO:0000259" key="8">
    <source>
        <dbReference type="PROSITE" id="PS50847"/>
    </source>
</evidence>
<evidence type="ECO:0000256" key="1">
    <source>
        <dbReference type="ARBA" id="ARBA00022512"/>
    </source>
</evidence>
<dbReference type="GO" id="GO:0016787">
    <property type="term" value="F:hydrolase activity"/>
    <property type="evidence" value="ECO:0007669"/>
    <property type="project" value="UniProtKB-KW"/>
</dbReference>
<keyword evidence="2" id="KW-0964">Secreted</keyword>
<feature type="transmembrane region" description="Helical" evidence="7">
    <location>
        <begin position="648"/>
        <end position="665"/>
    </location>
</feature>
<evidence type="ECO:0000313" key="9">
    <source>
        <dbReference type="EMBL" id="GEK79446.1"/>
    </source>
</evidence>
<proteinExistence type="inferred from homology"/>
<keyword evidence="7" id="KW-0812">Transmembrane</keyword>
<feature type="chain" id="PRO_5041514471" evidence="5">
    <location>
        <begin position="26"/>
        <end position="671"/>
    </location>
</feature>
<dbReference type="Gene3D" id="3.60.21.10">
    <property type="match status" value="1"/>
</dbReference>
<keyword evidence="5" id="KW-0378">Hydrolase</keyword>
<dbReference type="InterPro" id="IPR004843">
    <property type="entry name" value="Calcineurin-like_PHP"/>
</dbReference>
<feature type="domain" description="Gram-positive cocci surface proteins LPxTG" evidence="8">
    <location>
        <begin position="639"/>
        <end position="671"/>
    </location>
</feature>
<dbReference type="Pfam" id="PF00149">
    <property type="entry name" value="Metallophos"/>
    <property type="match status" value="1"/>
</dbReference>
<dbReference type="InterPro" id="IPR008334">
    <property type="entry name" value="5'-Nucleotdase_C"/>
</dbReference>
<keyword evidence="4" id="KW-0572">Peptidoglycan-anchor</keyword>
<accession>A0AA87RAS2</accession>
<dbReference type="InterPro" id="IPR019931">
    <property type="entry name" value="LPXTG_anchor"/>
</dbReference>
<dbReference type="AlphaFoldDB" id="A0AA87RAS2"/>
<dbReference type="SUPFAM" id="SSF56300">
    <property type="entry name" value="Metallo-dependent phosphatases"/>
    <property type="match status" value="1"/>
</dbReference>
<evidence type="ECO:0000256" key="2">
    <source>
        <dbReference type="ARBA" id="ARBA00022525"/>
    </source>
</evidence>
<evidence type="ECO:0000313" key="10">
    <source>
        <dbReference type="Proteomes" id="UP000321749"/>
    </source>
</evidence>
<dbReference type="InterPro" id="IPR029052">
    <property type="entry name" value="Metallo-depent_PP-like"/>
</dbReference>
<dbReference type="GO" id="GO:0009166">
    <property type="term" value="P:nucleotide catabolic process"/>
    <property type="evidence" value="ECO:0007669"/>
    <property type="project" value="InterPro"/>
</dbReference>
<dbReference type="PANTHER" id="PTHR11575:SF6">
    <property type="entry name" value="2',3'-CYCLIC-NUCLEOTIDE 2'-PHOSPHODIESTERASE_3'-NUCLEOTIDASE"/>
    <property type="match status" value="1"/>
</dbReference>
<feature type="compositionally biased region" description="Pro residues" evidence="6">
    <location>
        <begin position="599"/>
        <end position="612"/>
    </location>
</feature>
<dbReference type="SUPFAM" id="SSF55816">
    <property type="entry name" value="5'-nucleotidase (syn. UDP-sugar hydrolase), C-terminal domain"/>
    <property type="match status" value="1"/>
</dbReference>
<evidence type="ECO:0000256" key="3">
    <source>
        <dbReference type="ARBA" id="ARBA00022729"/>
    </source>
</evidence>
<keyword evidence="7" id="KW-1133">Transmembrane helix</keyword>
<dbReference type="Pfam" id="PF00746">
    <property type="entry name" value="Gram_pos_anchor"/>
    <property type="match status" value="1"/>
</dbReference>
<sequence length="671" mass="70627">MPTRTRTALIAVVAAAALAAAPATAAVAAPGDPIDLTLLSTTDNHGHILNWDYFANAPYPAGEELGLARAGTLIDEVRAERGAESVLLFDNGDAIQGTPLTYLTGMLEPVTETGDAHPMAAAFNALDYDAQVVGNHEYNYGLDLLDAYDAQLDAPLLGANAVDASTGEPTLPPTAMIERTIDGQTVQVGVIGVVTPGVRVWDRAIVDGIVEFEDQVQTVERYVPELEAAGADLVVVLAHTGFDPESQTYDPAALQENLATTVAGVPGVDVVVAGHSHQDNPEVVVEQADGGRAIVTQPVYWGGSVSRVDLRLVPEGDGFAVDWTDAVPTGEQLYTSGDVAEHAGVVAAAQAQHDATVEYVNTEIATATETMSGATSRYEDTALIDFVNEVQTETVREALAGGDHADATILSQASPFNRDVIVEAGPMTVRDMAALYIYENTLLAVELSGAELRDYLEWSARYFIEQEVGAEITAEVAGANDPAADRPIPDYSYDVVDGIDYTFDISQPVGERLVRFEHQDGTEIADDDVFVMGINNYRQSGGSGYPHVADAPVVWNGLLELRQLLIDYALERGTIDPADFADVNWTLTTTPLVDETPVPTDPAPTEPAPTEPAPSETAPVETEPGGVAAPGDGGQGGSLPQTGVEPSLLVLLLGGALIAGGALLARRTRKG</sequence>
<dbReference type="InterPro" id="IPR006179">
    <property type="entry name" value="5_nucleotidase/apyrase"/>
</dbReference>
<evidence type="ECO:0000256" key="7">
    <source>
        <dbReference type="SAM" id="Phobius"/>
    </source>
</evidence>
<feature type="signal peptide" evidence="5">
    <location>
        <begin position="1"/>
        <end position="25"/>
    </location>
</feature>
<name>A0AA87RAS2_9MICO</name>
<dbReference type="Proteomes" id="UP000321749">
    <property type="component" value="Unassembled WGS sequence"/>
</dbReference>
<comment type="similarity">
    <text evidence="5">Belongs to the 5'-nucleotidase family.</text>
</comment>
<dbReference type="InterPro" id="IPR036907">
    <property type="entry name" value="5'-Nucleotdase_C_sf"/>
</dbReference>
<keyword evidence="3 5" id="KW-0732">Signal</keyword>
<dbReference type="GO" id="GO:0000166">
    <property type="term" value="F:nucleotide binding"/>
    <property type="evidence" value="ECO:0007669"/>
    <property type="project" value="UniProtKB-KW"/>
</dbReference>
<dbReference type="PRINTS" id="PR01607">
    <property type="entry name" value="APYRASEFAMLY"/>
</dbReference>